<evidence type="ECO:0000256" key="4">
    <source>
        <dbReference type="ARBA" id="ARBA00022475"/>
    </source>
</evidence>
<comment type="caution">
    <text evidence="9">The sequence shown here is derived from an EMBL/GenBank/DDBJ whole genome shotgun (WGS) entry which is preliminary data.</text>
</comment>
<gene>
    <name evidence="9" type="ORF">H8717_07695</name>
</gene>
<comment type="subcellular location">
    <subcellularLocation>
        <location evidence="1">Cell membrane</location>
        <topology evidence="1">Multi-pass membrane protein</topology>
    </subcellularLocation>
</comment>
<reference evidence="9 10" key="1">
    <citation type="submission" date="2020-08" db="EMBL/GenBank/DDBJ databases">
        <title>Genome public.</title>
        <authorList>
            <person name="Liu C."/>
            <person name="Sun Q."/>
        </authorList>
    </citation>
    <scope>NUCLEOTIDE SEQUENCE [LARGE SCALE GENOMIC DNA]</scope>
    <source>
        <strain evidence="9 10">BX1</strain>
    </source>
</reference>
<feature type="transmembrane region" description="Helical" evidence="8">
    <location>
        <begin position="88"/>
        <end position="109"/>
    </location>
</feature>
<evidence type="ECO:0000256" key="3">
    <source>
        <dbReference type="ARBA" id="ARBA00022448"/>
    </source>
</evidence>
<feature type="transmembrane region" description="Helical" evidence="8">
    <location>
        <begin position="242"/>
        <end position="262"/>
    </location>
</feature>
<evidence type="ECO:0000313" key="10">
    <source>
        <dbReference type="Proteomes" id="UP000658131"/>
    </source>
</evidence>
<evidence type="ECO:0000256" key="8">
    <source>
        <dbReference type="SAM" id="Phobius"/>
    </source>
</evidence>
<sequence length="401" mass="44436">MKIEHNPKYHTISAYALGVLLLAIGFHWGLSNFGLVWSGLLRVIRPIRPILYGFVLAYLLNPVMMWMEELLEKSAFYRKIPGRLRRGLSVLLTYLITSAVLVSFLVIILPQVASNAAALAGQLQNYVAAAERFVNNMIDNIPEGLIPRDYIDQITLMIGDSIQRLFAWISAGLPMLFSLAWQFGSGLISACVAVIVSIYLLLAKETFIAQVRKLLCAFLPRQKVRRLMSVTRTTHMMFGRFITGKIVDSIIIGILCFIGLSVMKMPNVVLVSFIVGVTNVLPYFGPFIGAVPGFFLIAFVSPVQGLIFLVFILVLQQIDGNIIGPMILGDSTGLSAFWVVFAILLFGGVFGPVGMFIGVPTFGVFYALLKETITERLRSKHLPVDTRDYLTPIPEDETAEP</sequence>
<name>A0ABR7NIP7_9FIRM</name>
<evidence type="ECO:0000256" key="7">
    <source>
        <dbReference type="ARBA" id="ARBA00023136"/>
    </source>
</evidence>
<keyword evidence="7 8" id="KW-0472">Membrane</keyword>
<evidence type="ECO:0000256" key="1">
    <source>
        <dbReference type="ARBA" id="ARBA00004651"/>
    </source>
</evidence>
<feature type="transmembrane region" description="Helical" evidence="8">
    <location>
        <begin position="12"/>
        <end position="30"/>
    </location>
</feature>
<dbReference type="Pfam" id="PF01594">
    <property type="entry name" value="AI-2E_transport"/>
    <property type="match status" value="1"/>
</dbReference>
<evidence type="ECO:0000256" key="2">
    <source>
        <dbReference type="ARBA" id="ARBA00009773"/>
    </source>
</evidence>
<feature type="transmembrane region" description="Helical" evidence="8">
    <location>
        <begin position="50"/>
        <end position="67"/>
    </location>
</feature>
<feature type="transmembrane region" description="Helical" evidence="8">
    <location>
        <begin position="336"/>
        <end position="369"/>
    </location>
</feature>
<dbReference type="InterPro" id="IPR002549">
    <property type="entry name" value="AI-2E-like"/>
</dbReference>
<keyword evidence="10" id="KW-1185">Reference proteome</keyword>
<keyword evidence="4" id="KW-1003">Cell membrane</keyword>
<feature type="transmembrane region" description="Helical" evidence="8">
    <location>
        <begin position="179"/>
        <end position="202"/>
    </location>
</feature>
<organism evidence="9 10">
    <name type="scientific">Yanshouia hominis</name>
    <dbReference type="NCBI Taxonomy" id="2763673"/>
    <lineage>
        <taxon>Bacteria</taxon>
        <taxon>Bacillati</taxon>
        <taxon>Bacillota</taxon>
        <taxon>Clostridia</taxon>
        <taxon>Eubacteriales</taxon>
        <taxon>Oscillospiraceae</taxon>
        <taxon>Yanshouia</taxon>
    </lineage>
</organism>
<dbReference type="Proteomes" id="UP000658131">
    <property type="component" value="Unassembled WGS sequence"/>
</dbReference>
<protein>
    <submittedName>
        <fullName evidence="9">AI-2E family transporter</fullName>
    </submittedName>
</protein>
<evidence type="ECO:0000256" key="5">
    <source>
        <dbReference type="ARBA" id="ARBA00022692"/>
    </source>
</evidence>
<feature type="transmembrane region" description="Helical" evidence="8">
    <location>
        <begin position="294"/>
        <end position="316"/>
    </location>
</feature>
<evidence type="ECO:0000313" key="9">
    <source>
        <dbReference type="EMBL" id="MBC8576287.1"/>
    </source>
</evidence>
<evidence type="ECO:0000256" key="6">
    <source>
        <dbReference type="ARBA" id="ARBA00022989"/>
    </source>
</evidence>
<comment type="similarity">
    <text evidence="2">Belongs to the autoinducer-2 exporter (AI-2E) (TC 2.A.86) family.</text>
</comment>
<feature type="transmembrane region" description="Helical" evidence="8">
    <location>
        <begin position="268"/>
        <end position="287"/>
    </location>
</feature>
<dbReference type="PANTHER" id="PTHR21716">
    <property type="entry name" value="TRANSMEMBRANE PROTEIN"/>
    <property type="match status" value="1"/>
</dbReference>
<keyword evidence="6 8" id="KW-1133">Transmembrane helix</keyword>
<proteinExistence type="inferred from homology"/>
<keyword evidence="3" id="KW-0813">Transport</keyword>
<accession>A0ABR7NIP7</accession>
<dbReference type="PANTHER" id="PTHR21716:SF53">
    <property type="entry name" value="PERMEASE PERM-RELATED"/>
    <property type="match status" value="1"/>
</dbReference>
<dbReference type="EMBL" id="JACRTB010000010">
    <property type="protein sequence ID" value="MBC8576287.1"/>
    <property type="molecule type" value="Genomic_DNA"/>
</dbReference>
<keyword evidence="5 8" id="KW-0812">Transmembrane</keyword>
<dbReference type="RefSeq" id="WP_262399820.1">
    <property type="nucleotide sequence ID" value="NZ_JACRTB010000010.1"/>
</dbReference>